<name>A0ACA9UUH8_BIOOC</name>
<keyword evidence="2" id="KW-1185">Reference proteome</keyword>
<reference evidence="1" key="2">
    <citation type="submission" date="2021-10" db="EMBL/GenBank/DDBJ databases">
        <authorList>
            <person name="Piombo E."/>
        </authorList>
    </citation>
    <scope>NUCLEOTIDE SEQUENCE</scope>
</reference>
<accession>A0ACA9UUH8</accession>
<reference evidence="1" key="1">
    <citation type="submission" date="2020-04" db="EMBL/GenBank/DDBJ databases">
        <authorList>
            <person name="Broberg M."/>
        </authorList>
    </citation>
    <scope>NUCLEOTIDE SEQUENCE</scope>
</reference>
<sequence length="416" mass="46902">MSFLKIPNPQPPAPETPGAKYRTTPDWGGRDINKPRTPPGPIQPTESHGPMAPSSHQTLSAEHNTVLNNSGRDIYERHPLPNSPIHRDLSAKHYIAPVESYYNTTLGESGHNTYPSDSDDSTVLNDDRYDEYNARGSDEDYFSAENDTIPNDSIRDTTQARGNHRLDTPPSSLAILNGPNGPIIRQTRSQTRNTISRPTPNRGSSHIYPPESAFPIHSQSPKELSTMPGKQPTLANSGTLRIQSDSPGLSSSTTQKRRLTQQNKINPQVQKRIKSSQDQTQTEQGPEYTPLDNELWEVDRFYVRYPDEISQGSFVSEEELDIKVVWKATRITYNDLSPDLRESIRNAYALVGKERLQAFKRLVSDVKIQFGEKHRGWQFNCKFFPPHKGAKGTREEVSDEARRMKLQTHCSGQQMS</sequence>
<evidence type="ECO:0000313" key="2">
    <source>
        <dbReference type="Proteomes" id="UP000836387"/>
    </source>
</evidence>
<organism evidence="1 2">
    <name type="scientific">Clonostachys rosea f. rosea IK726</name>
    <dbReference type="NCBI Taxonomy" id="1349383"/>
    <lineage>
        <taxon>Eukaryota</taxon>
        <taxon>Fungi</taxon>
        <taxon>Dikarya</taxon>
        <taxon>Ascomycota</taxon>
        <taxon>Pezizomycotina</taxon>
        <taxon>Sordariomycetes</taxon>
        <taxon>Hypocreomycetidae</taxon>
        <taxon>Hypocreales</taxon>
        <taxon>Bionectriaceae</taxon>
        <taxon>Clonostachys</taxon>
    </lineage>
</organism>
<evidence type="ECO:0000313" key="1">
    <source>
        <dbReference type="EMBL" id="CAG9955939.1"/>
    </source>
</evidence>
<dbReference type="EMBL" id="CADEHS020000642">
    <property type="protein sequence ID" value="CAG9955939.1"/>
    <property type="molecule type" value="Genomic_DNA"/>
</dbReference>
<proteinExistence type="predicted"/>
<dbReference type="Proteomes" id="UP000836387">
    <property type="component" value="Unassembled WGS sequence"/>
</dbReference>
<comment type="caution">
    <text evidence="1">The sequence shown here is derived from an EMBL/GenBank/DDBJ whole genome shotgun (WGS) entry which is preliminary data.</text>
</comment>
<protein>
    <submittedName>
        <fullName evidence="1">Uncharacterized protein</fullName>
    </submittedName>
</protein>
<gene>
    <name evidence="1" type="ORF">CRV2_00017611</name>
</gene>